<reference evidence="1" key="1">
    <citation type="submission" date="2015-07" db="EMBL/GenBank/DDBJ databases">
        <title>MeaNS - Measles Nucleotide Surveillance Program.</title>
        <authorList>
            <person name="Tran T."/>
            <person name="Druce J."/>
        </authorList>
    </citation>
    <scope>NUCLEOTIDE SEQUENCE</scope>
    <source>
        <strain evidence="1">UCB-OBI-ISO-001</strain>
        <tissue evidence="1">Gonad</tissue>
    </source>
</reference>
<name>A0A0L8I7L8_OCTBM</name>
<evidence type="ECO:0000313" key="1">
    <source>
        <dbReference type="EMBL" id="KOF97457.1"/>
    </source>
</evidence>
<dbReference type="EMBL" id="KQ416308">
    <property type="protein sequence ID" value="KOF97457.1"/>
    <property type="molecule type" value="Genomic_DNA"/>
</dbReference>
<gene>
    <name evidence="1" type="ORF">OCBIM_22029469mg</name>
</gene>
<sequence length="49" mass="5555">MIAISGMMLTLNWEFLSLQVYSVFILLSCLTKLLSSSDISLSNYLTEYT</sequence>
<protein>
    <submittedName>
        <fullName evidence="1">Uncharacterized protein</fullName>
    </submittedName>
</protein>
<accession>A0A0L8I7L8</accession>
<organism evidence="1">
    <name type="scientific">Octopus bimaculoides</name>
    <name type="common">California two-spotted octopus</name>
    <dbReference type="NCBI Taxonomy" id="37653"/>
    <lineage>
        <taxon>Eukaryota</taxon>
        <taxon>Metazoa</taxon>
        <taxon>Spiralia</taxon>
        <taxon>Lophotrochozoa</taxon>
        <taxon>Mollusca</taxon>
        <taxon>Cephalopoda</taxon>
        <taxon>Coleoidea</taxon>
        <taxon>Octopodiformes</taxon>
        <taxon>Octopoda</taxon>
        <taxon>Incirrata</taxon>
        <taxon>Octopodidae</taxon>
        <taxon>Octopus</taxon>
    </lineage>
</organism>
<proteinExistence type="predicted"/>
<dbReference type="AlphaFoldDB" id="A0A0L8I7L8"/>